<dbReference type="SUPFAM" id="SSF52833">
    <property type="entry name" value="Thioredoxin-like"/>
    <property type="match status" value="1"/>
</dbReference>
<protein>
    <submittedName>
        <fullName evidence="2">Thioredoxin-like</fullName>
    </submittedName>
</protein>
<evidence type="ECO:0000313" key="2">
    <source>
        <dbReference type="EMBL" id="SFE36656.1"/>
    </source>
</evidence>
<dbReference type="AlphaFoldDB" id="A0A1I1ZYG7"/>
<evidence type="ECO:0000313" key="3">
    <source>
        <dbReference type="Proteomes" id="UP000198598"/>
    </source>
</evidence>
<sequence>MKNILLLLLVANMSLAQKSGGIQFKSATVESVFQDARRAGKPVFVEIYSPTCHTCQSFMPTLADSRVGKFYNDKFVNTKLDIAQPATRAFLDSRHLLVPSLPTFLYFDPQQNLIHFALSTNSTDEVIRHGTNALNPKVRSQTMKSRYQQGERSTNFLIDYAMYARITNDTLAGITAMNDYAKQQSPATFANQTNWLALQKLVLDFENPMAQYMISHMDTYRKAYGADQAKKVAEDILMSSLYSRRGEQFPVAKILEIRQDLVKIGLDSKVVANRTLLPEVKAYFRARQTAKAVERMDNQVNSNQMTVPEYLYISRLFNRNSPDAVDAPTVAKWINKALALKPGQKEQASLYFELSEAYRRGGKSADAQKAAQRATELSQTS</sequence>
<organism evidence="2 3">
    <name type="scientific">Spirosoma endophyticum</name>
    <dbReference type="NCBI Taxonomy" id="662367"/>
    <lineage>
        <taxon>Bacteria</taxon>
        <taxon>Pseudomonadati</taxon>
        <taxon>Bacteroidota</taxon>
        <taxon>Cytophagia</taxon>
        <taxon>Cytophagales</taxon>
        <taxon>Cytophagaceae</taxon>
        <taxon>Spirosoma</taxon>
    </lineage>
</organism>
<dbReference type="RefSeq" id="WP_093831523.1">
    <property type="nucleotide sequence ID" value="NZ_FOLQ01000013.1"/>
</dbReference>
<dbReference type="InterPro" id="IPR036249">
    <property type="entry name" value="Thioredoxin-like_sf"/>
</dbReference>
<dbReference type="Gene3D" id="3.40.30.10">
    <property type="entry name" value="Glutaredoxin"/>
    <property type="match status" value="1"/>
</dbReference>
<name>A0A1I1ZYG7_9BACT</name>
<keyword evidence="3" id="KW-1185">Reference proteome</keyword>
<dbReference type="InterPro" id="IPR013766">
    <property type="entry name" value="Thioredoxin_domain"/>
</dbReference>
<feature type="domain" description="Thioredoxin" evidence="1">
    <location>
        <begin position="4"/>
        <end position="135"/>
    </location>
</feature>
<dbReference type="Pfam" id="PF13899">
    <property type="entry name" value="Thioredoxin_7"/>
    <property type="match status" value="1"/>
</dbReference>
<dbReference type="Proteomes" id="UP000198598">
    <property type="component" value="Unassembled WGS sequence"/>
</dbReference>
<reference evidence="2 3" key="1">
    <citation type="submission" date="2016-10" db="EMBL/GenBank/DDBJ databases">
        <authorList>
            <person name="de Groot N.N."/>
        </authorList>
    </citation>
    <scope>NUCLEOTIDE SEQUENCE [LARGE SCALE GENOMIC DNA]</scope>
    <source>
        <strain evidence="2 3">DSM 26130</strain>
    </source>
</reference>
<dbReference type="STRING" id="662367.SAMN05216167_11311"/>
<dbReference type="PROSITE" id="PS51352">
    <property type="entry name" value="THIOREDOXIN_2"/>
    <property type="match status" value="1"/>
</dbReference>
<dbReference type="OrthoDB" id="922811at2"/>
<gene>
    <name evidence="2" type="ORF">SAMN05216167_11311</name>
</gene>
<proteinExistence type="predicted"/>
<accession>A0A1I1ZYG7</accession>
<dbReference type="EMBL" id="FOLQ01000013">
    <property type="protein sequence ID" value="SFE36656.1"/>
    <property type="molecule type" value="Genomic_DNA"/>
</dbReference>
<evidence type="ECO:0000259" key="1">
    <source>
        <dbReference type="PROSITE" id="PS51352"/>
    </source>
</evidence>